<evidence type="ECO:0000313" key="3">
    <source>
        <dbReference type="Proteomes" id="UP001517376"/>
    </source>
</evidence>
<dbReference type="Pfam" id="PF18029">
    <property type="entry name" value="Glyoxalase_6"/>
    <property type="match status" value="1"/>
</dbReference>
<dbReference type="SUPFAM" id="SSF54593">
    <property type="entry name" value="Glyoxalase/Bleomycin resistance protein/Dihydroxybiphenyl dioxygenase"/>
    <property type="match status" value="1"/>
</dbReference>
<evidence type="ECO:0000259" key="1">
    <source>
        <dbReference type="PROSITE" id="PS51819"/>
    </source>
</evidence>
<dbReference type="InterPro" id="IPR037523">
    <property type="entry name" value="VOC_core"/>
</dbReference>
<feature type="domain" description="VOC" evidence="1">
    <location>
        <begin position="14"/>
        <end position="138"/>
    </location>
</feature>
<dbReference type="RefSeq" id="WP_161766258.1">
    <property type="nucleotide sequence ID" value="NZ_JAAATW010000001.1"/>
</dbReference>
<keyword evidence="3" id="KW-1185">Reference proteome</keyword>
<comment type="caution">
    <text evidence="2">The sequence shown here is derived from an EMBL/GenBank/DDBJ whole genome shotgun (WGS) entry which is preliminary data.</text>
</comment>
<accession>A0ABW9Y466</accession>
<proteinExistence type="predicted"/>
<organism evidence="2 3">
    <name type="scientific">Paragemmobacter ruber</name>
    <dbReference type="NCBI Taxonomy" id="1985673"/>
    <lineage>
        <taxon>Bacteria</taxon>
        <taxon>Pseudomonadati</taxon>
        <taxon>Pseudomonadota</taxon>
        <taxon>Alphaproteobacteria</taxon>
        <taxon>Rhodobacterales</taxon>
        <taxon>Paracoccaceae</taxon>
        <taxon>Paragemmobacter</taxon>
    </lineage>
</organism>
<dbReference type="PROSITE" id="PS51819">
    <property type="entry name" value="VOC"/>
    <property type="match status" value="1"/>
</dbReference>
<gene>
    <name evidence="2" type="ORF">GU920_07300</name>
</gene>
<dbReference type="Gene3D" id="3.10.180.10">
    <property type="entry name" value="2,3-Dihydroxybiphenyl 1,2-Dioxygenase, domain 1"/>
    <property type="match status" value="1"/>
</dbReference>
<evidence type="ECO:0000313" key="2">
    <source>
        <dbReference type="EMBL" id="NBE07335.1"/>
    </source>
</evidence>
<dbReference type="InterPro" id="IPR029068">
    <property type="entry name" value="Glyas_Bleomycin-R_OHBP_Dase"/>
</dbReference>
<protein>
    <submittedName>
        <fullName evidence="2">Glyoxalase</fullName>
    </submittedName>
</protein>
<dbReference type="InterPro" id="IPR041581">
    <property type="entry name" value="Glyoxalase_6"/>
</dbReference>
<reference evidence="3" key="1">
    <citation type="submission" date="2020-01" db="EMBL/GenBank/DDBJ databases">
        <title>Sphingomonas sp. strain CSW-10.</title>
        <authorList>
            <person name="Chen W.-M."/>
        </authorList>
    </citation>
    <scope>NUCLEOTIDE SEQUENCE [LARGE SCALE GENOMIC DNA]</scope>
    <source>
        <strain evidence="3">CCP-1</strain>
    </source>
</reference>
<dbReference type="Proteomes" id="UP001517376">
    <property type="component" value="Unassembled WGS sequence"/>
</dbReference>
<sequence>MDYATVGGATLGQSLRGIGLNILTRDAGALARFVADVFGLDLLRASPDFALVRHDGQILQFHADSTFAGHPLHDLLPENPPRGVGLQIYLFGTDPDAAATRAPALGGTVAEPPRDKPHGLREATILAPEGQAFTAARALP</sequence>
<name>A0ABW9Y466_9RHOB</name>
<dbReference type="EMBL" id="JAAATW010000001">
    <property type="protein sequence ID" value="NBE07335.1"/>
    <property type="molecule type" value="Genomic_DNA"/>
</dbReference>